<organism evidence="2 3">
    <name type="scientific">Neorhizobium alkalisoli</name>
    <dbReference type="NCBI Taxonomy" id="528178"/>
    <lineage>
        <taxon>Bacteria</taxon>
        <taxon>Pseudomonadati</taxon>
        <taxon>Pseudomonadota</taxon>
        <taxon>Alphaproteobacteria</taxon>
        <taxon>Hyphomicrobiales</taxon>
        <taxon>Rhizobiaceae</taxon>
        <taxon>Rhizobium/Agrobacterium group</taxon>
        <taxon>Neorhizobium</taxon>
    </lineage>
</organism>
<gene>
    <name evidence="2" type="ORF">FHW37_11263</name>
</gene>
<dbReference type="InterPro" id="IPR032710">
    <property type="entry name" value="NTF2-like_dom_sf"/>
</dbReference>
<evidence type="ECO:0000259" key="1">
    <source>
        <dbReference type="Pfam" id="PF13577"/>
    </source>
</evidence>
<dbReference type="Pfam" id="PF13577">
    <property type="entry name" value="SnoaL_4"/>
    <property type="match status" value="1"/>
</dbReference>
<dbReference type="EMBL" id="VIWP01000012">
    <property type="protein sequence ID" value="TWF47424.1"/>
    <property type="molecule type" value="Genomic_DNA"/>
</dbReference>
<comment type="caution">
    <text evidence="2">The sequence shown here is derived from an EMBL/GenBank/DDBJ whole genome shotgun (WGS) entry which is preliminary data.</text>
</comment>
<dbReference type="Gene3D" id="3.10.450.50">
    <property type="match status" value="1"/>
</dbReference>
<sequence>MTADTMLAAEAAIIRTMNRYFIALDNREFETMTGLITPTCIWFRAGVELKGPEGLLGMTAKRPANRHSRHTLTNHVVDFIDPDTAKLTFYCIAWVHVGETDEKGVSPSSVPNTLGEWTARYVRRGDSWLLDDLRSVTAFRKVS</sequence>
<evidence type="ECO:0000313" key="2">
    <source>
        <dbReference type="EMBL" id="TWF47424.1"/>
    </source>
</evidence>
<dbReference type="OrthoDB" id="8410608at2"/>
<dbReference type="AlphaFoldDB" id="A0A561QAM9"/>
<evidence type="ECO:0000313" key="3">
    <source>
        <dbReference type="Proteomes" id="UP000320653"/>
    </source>
</evidence>
<accession>A0A561QAM9</accession>
<protein>
    <submittedName>
        <fullName evidence="2">SnoaL-like protein</fullName>
    </submittedName>
</protein>
<dbReference type="SUPFAM" id="SSF54427">
    <property type="entry name" value="NTF2-like"/>
    <property type="match status" value="1"/>
</dbReference>
<keyword evidence="3" id="KW-1185">Reference proteome</keyword>
<feature type="domain" description="SnoaL-like" evidence="1">
    <location>
        <begin position="7"/>
        <end position="132"/>
    </location>
</feature>
<dbReference type="InterPro" id="IPR037401">
    <property type="entry name" value="SnoaL-like"/>
</dbReference>
<proteinExistence type="predicted"/>
<dbReference type="RefSeq" id="WP_145642663.1">
    <property type="nucleotide sequence ID" value="NZ_VIWP01000012.1"/>
</dbReference>
<dbReference type="Proteomes" id="UP000320653">
    <property type="component" value="Unassembled WGS sequence"/>
</dbReference>
<name>A0A561QAM9_9HYPH</name>
<reference evidence="2 3" key="1">
    <citation type="submission" date="2019-06" db="EMBL/GenBank/DDBJ databases">
        <title>Sorghum-associated microbial communities from plants grown in Nebraska, USA.</title>
        <authorList>
            <person name="Schachtman D."/>
        </authorList>
    </citation>
    <scope>NUCLEOTIDE SEQUENCE [LARGE SCALE GENOMIC DNA]</scope>
    <source>
        <strain evidence="2 3">1225</strain>
    </source>
</reference>